<dbReference type="Proteomes" id="UP000287156">
    <property type="component" value="Unassembled WGS sequence"/>
</dbReference>
<dbReference type="PROSITE" id="PS50263">
    <property type="entry name" value="CN_HYDROLASE"/>
    <property type="match status" value="1"/>
</dbReference>
<accession>A0A429XZY6</accession>
<dbReference type="AlphaFoldDB" id="A0A429XZY6"/>
<protein>
    <submittedName>
        <fullName evidence="3">Carbon-nitrogen hydrolase family protein</fullName>
    </submittedName>
</protein>
<evidence type="ECO:0000313" key="4">
    <source>
        <dbReference type="Proteomes" id="UP000287156"/>
    </source>
</evidence>
<proteinExistence type="predicted"/>
<dbReference type="InterPro" id="IPR036526">
    <property type="entry name" value="C-N_Hydrolase_sf"/>
</dbReference>
<dbReference type="OrthoDB" id="9811121at2"/>
<dbReference type="PANTHER" id="PTHR43674:SF16">
    <property type="entry name" value="CARBON-NITROGEN FAMILY, PUTATIVE (AFU_ORTHOLOGUE AFUA_5G02350)-RELATED"/>
    <property type="match status" value="1"/>
</dbReference>
<reference evidence="3" key="1">
    <citation type="submission" date="2018-12" db="EMBL/GenBank/DDBJ databases">
        <authorList>
            <person name="Sun L."/>
            <person name="Chen Z."/>
        </authorList>
    </citation>
    <scope>NUCLEOTIDE SEQUENCE [LARGE SCALE GENOMIC DNA]</scope>
    <source>
        <strain evidence="3">3-2-2</strain>
    </source>
</reference>
<evidence type="ECO:0000313" key="3">
    <source>
        <dbReference type="EMBL" id="RST74350.1"/>
    </source>
</evidence>
<dbReference type="InterPro" id="IPR003010">
    <property type="entry name" value="C-N_Hydrolase"/>
</dbReference>
<organism evidence="3 4">
    <name type="scientific">Siminovitchia acidinfaciens</name>
    <dbReference type="NCBI Taxonomy" id="2321395"/>
    <lineage>
        <taxon>Bacteria</taxon>
        <taxon>Bacillati</taxon>
        <taxon>Bacillota</taxon>
        <taxon>Bacilli</taxon>
        <taxon>Bacillales</taxon>
        <taxon>Bacillaceae</taxon>
        <taxon>Siminovitchia</taxon>
    </lineage>
</organism>
<evidence type="ECO:0000256" key="1">
    <source>
        <dbReference type="ARBA" id="ARBA00022801"/>
    </source>
</evidence>
<dbReference type="SUPFAM" id="SSF56317">
    <property type="entry name" value="Carbon-nitrogen hydrolase"/>
    <property type="match status" value="1"/>
</dbReference>
<name>A0A429XZY6_9BACI</name>
<sequence>MKAIKVSIAQLSPKLGDKQHNLQLISDAMIKAEKDQADLIVFPELFLTGYSVGESLGQLAETEDGPGMTEVRKLCLEHGIYAAISFPEQGEGKHYYISSALIDNNGDVLGVYRKSHLFDEEKKYFTPGAEFKVIETPLGKIGMMICFDVEFPEIARSLKLQGADMIVIVNANMHPYELQHHIFSRARAMENEIPIIICNRLGIEGDLDFCGDSMVIDATGEILLQMKQAEGLKTVDMPIDQQLDPKMSYTANRRADLYSKLVERF</sequence>
<keyword evidence="4" id="KW-1185">Reference proteome</keyword>
<dbReference type="Pfam" id="PF00795">
    <property type="entry name" value="CN_hydrolase"/>
    <property type="match status" value="1"/>
</dbReference>
<dbReference type="InterPro" id="IPR050345">
    <property type="entry name" value="Aliph_Amidase/BUP"/>
</dbReference>
<feature type="domain" description="CN hydrolase" evidence="2">
    <location>
        <begin position="4"/>
        <end position="239"/>
    </location>
</feature>
<dbReference type="EMBL" id="QYTV02000004">
    <property type="protein sequence ID" value="RST74350.1"/>
    <property type="molecule type" value="Genomic_DNA"/>
</dbReference>
<gene>
    <name evidence="3" type="ORF">D4T97_011830</name>
</gene>
<dbReference type="RefSeq" id="WP_126050928.1">
    <property type="nucleotide sequence ID" value="NZ_QYTV02000004.1"/>
</dbReference>
<dbReference type="Gene3D" id="3.60.110.10">
    <property type="entry name" value="Carbon-nitrogen hydrolase"/>
    <property type="match status" value="1"/>
</dbReference>
<comment type="caution">
    <text evidence="3">The sequence shown here is derived from an EMBL/GenBank/DDBJ whole genome shotgun (WGS) entry which is preliminary data.</text>
</comment>
<dbReference type="GO" id="GO:0016811">
    <property type="term" value="F:hydrolase activity, acting on carbon-nitrogen (but not peptide) bonds, in linear amides"/>
    <property type="evidence" value="ECO:0007669"/>
    <property type="project" value="TreeGrafter"/>
</dbReference>
<dbReference type="PANTHER" id="PTHR43674">
    <property type="entry name" value="NITRILASE C965.09-RELATED"/>
    <property type="match status" value="1"/>
</dbReference>
<keyword evidence="1 3" id="KW-0378">Hydrolase</keyword>
<evidence type="ECO:0000259" key="2">
    <source>
        <dbReference type="PROSITE" id="PS50263"/>
    </source>
</evidence>